<evidence type="ECO:0000313" key="2">
    <source>
        <dbReference type="EMBL" id="GMS86675.1"/>
    </source>
</evidence>
<accession>A0AAV5SUX4</accession>
<sequence>EAVRKLTNEILLNPGSGLTTTDATQFEFLPAPSPSPHSVPRLHAAPLSTPTRGISFVVRQKANQDIIAKVHHKCLVACNELIRMQYKQIARIEREKKMAERALPAFPQTKEDDAFFNEMTQKWTTVLKSVE</sequence>
<dbReference type="EMBL" id="BTSX01000002">
    <property type="protein sequence ID" value="GMS86674.1"/>
    <property type="molecule type" value="Genomic_DNA"/>
</dbReference>
<feature type="non-terminal residue" evidence="1">
    <location>
        <position position="131"/>
    </location>
</feature>
<comment type="caution">
    <text evidence="1">The sequence shown here is derived from an EMBL/GenBank/DDBJ whole genome shotgun (WGS) entry which is preliminary data.</text>
</comment>
<feature type="non-terminal residue" evidence="1">
    <location>
        <position position="1"/>
    </location>
</feature>
<evidence type="ECO:0000313" key="3">
    <source>
        <dbReference type="Proteomes" id="UP001432027"/>
    </source>
</evidence>
<protein>
    <recommendedName>
        <fullName evidence="4">BLOC-1-related complex subunit 5</fullName>
    </recommendedName>
</protein>
<name>A0AAV5SUX4_9BILA</name>
<evidence type="ECO:0000313" key="1">
    <source>
        <dbReference type="EMBL" id="GMS86674.1"/>
    </source>
</evidence>
<dbReference type="EMBL" id="BTSX01000002">
    <property type="protein sequence ID" value="GMS86675.1"/>
    <property type="molecule type" value="Genomic_DNA"/>
</dbReference>
<proteinExistence type="predicted"/>
<dbReference type="AlphaFoldDB" id="A0AAV5SUX4"/>
<organism evidence="1 3">
    <name type="scientific">Pristionchus entomophagus</name>
    <dbReference type="NCBI Taxonomy" id="358040"/>
    <lineage>
        <taxon>Eukaryota</taxon>
        <taxon>Metazoa</taxon>
        <taxon>Ecdysozoa</taxon>
        <taxon>Nematoda</taxon>
        <taxon>Chromadorea</taxon>
        <taxon>Rhabditida</taxon>
        <taxon>Rhabditina</taxon>
        <taxon>Diplogasteromorpha</taxon>
        <taxon>Diplogasteroidea</taxon>
        <taxon>Neodiplogasteridae</taxon>
        <taxon>Pristionchus</taxon>
    </lineage>
</organism>
<reference evidence="1" key="1">
    <citation type="submission" date="2023-10" db="EMBL/GenBank/DDBJ databases">
        <title>Genome assembly of Pristionchus species.</title>
        <authorList>
            <person name="Yoshida K."/>
            <person name="Sommer R.J."/>
        </authorList>
    </citation>
    <scope>NUCLEOTIDE SEQUENCE</scope>
    <source>
        <strain evidence="1">RS0144</strain>
    </source>
</reference>
<evidence type="ECO:0008006" key="4">
    <source>
        <dbReference type="Google" id="ProtNLM"/>
    </source>
</evidence>
<dbReference type="Proteomes" id="UP001432027">
    <property type="component" value="Unassembled WGS sequence"/>
</dbReference>
<keyword evidence="3" id="KW-1185">Reference proteome</keyword>
<gene>
    <name evidence="1" type="ORF">PENTCL1PPCAC_8849</name>
    <name evidence="2" type="ORF">PENTCL1PPCAC_8850</name>
</gene>